<protein>
    <submittedName>
        <fullName evidence="2">Uncharacterized protein</fullName>
    </submittedName>
</protein>
<reference evidence="2 3" key="1">
    <citation type="submission" date="2008-03" db="EMBL/GenBank/DDBJ databases">
        <title>Sequencing of the draft genome and assembly of Burkholderia graminis C4D1M.</title>
        <authorList>
            <consortium name="US DOE Joint Genome Institute (JGI-PGF)"/>
            <person name="Copeland A."/>
            <person name="Lucas S."/>
            <person name="Lapidus A."/>
            <person name="Glavina del Rio T."/>
            <person name="Dalin E."/>
            <person name="Tice H."/>
            <person name="Bruce D."/>
            <person name="Goodwin L."/>
            <person name="Pitluck S."/>
            <person name="Larimer F."/>
            <person name="Land M.L."/>
            <person name="Hauser L."/>
            <person name="Tiedje J."/>
            <person name="Richardson P."/>
        </authorList>
    </citation>
    <scope>NUCLEOTIDE SEQUENCE [LARGE SCALE GENOMIC DNA]</scope>
    <source>
        <strain evidence="3">ATCC 700544 / DSM 17151 / LMG 18924 / NCIMB 13744 / C4D1M</strain>
    </source>
</reference>
<sequence>MSKLPLFAVGVCLFLSGQAAVAVDGARPYAVTAAAPAIPAPADDTLNAQVRRFGFEPNSDAGKVIKRWLIQIATDPAWQTVVASSSGEPGGSGSLMRRLGTALSPREREALLRVLLSAISGLKPDECSKMRGGDGPPVGANVLSAKQLDALLSVVNSAVQRTAHVEGPKESYSIAQALDADSTVEMLSQAELRKTKEIDASEMQDMPAIFEGKHSCIAALATIRAFLNAPEPARTVATWDFLSSPWHGLASTHVLQTADDYANDEFGRDKLPAELASRLPPPRTRQLGFRRLVIEGEWENRSHPEVAGRYRKTYWNLDDSGTVASFLSRADEGKQTVWGFFQTEYGFAGLRNQEVGTGIRILSPQLFPRSQFPKASESNFVPKPDSMFQMPATQPSTDDVSNYECETYGKYPASKLFRGLTGDAVDVSCRAVSRTDEPKYQVREAFLYDYNISVRLFEIDNYGLTMSRVHDVTIER</sequence>
<keyword evidence="3" id="KW-1185">Reference proteome</keyword>
<proteinExistence type="predicted"/>
<dbReference type="AlphaFoldDB" id="B1FU14"/>
<feature type="signal peptide" evidence="1">
    <location>
        <begin position="1"/>
        <end position="22"/>
    </location>
</feature>
<dbReference type="RefSeq" id="WP_006046900.1">
    <property type="nucleotide sequence ID" value="NZ_ABLD01000001.1"/>
</dbReference>
<name>B1FU14_PARG4</name>
<dbReference type="OrthoDB" id="8993732at2"/>
<evidence type="ECO:0000256" key="1">
    <source>
        <dbReference type="SAM" id="SignalP"/>
    </source>
</evidence>
<keyword evidence="1" id="KW-0732">Signal</keyword>
<dbReference type="EMBL" id="ABLD01000001">
    <property type="protein sequence ID" value="EDT12968.1"/>
    <property type="molecule type" value="Genomic_DNA"/>
</dbReference>
<evidence type="ECO:0000313" key="3">
    <source>
        <dbReference type="Proteomes" id="UP000005045"/>
    </source>
</evidence>
<organism evidence="2 3">
    <name type="scientific">Paraburkholderia graminis (strain ATCC 700544 / DSM 17151 / LMG 18924 / NCIMB 13744 / C4D1M)</name>
    <dbReference type="NCBI Taxonomy" id="396598"/>
    <lineage>
        <taxon>Bacteria</taxon>
        <taxon>Pseudomonadati</taxon>
        <taxon>Pseudomonadota</taxon>
        <taxon>Betaproteobacteria</taxon>
        <taxon>Burkholderiales</taxon>
        <taxon>Burkholderiaceae</taxon>
        <taxon>Paraburkholderia</taxon>
    </lineage>
</organism>
<dbReference type="Proteomes" id="UP000005045">
    <property type="component" value="Unassembled WGS sequence"/>
</dbReference>
<gene>
    <name evidence="2" type="ORF">BgramDRAFT_0348</name>
</gene>
<accession>B1FU14</accession>
<comment type="caution">
    <text evidence="2">The sequence shown here is derived from an EMBL/GenBank/DDBJ whole genome shotgun (WGS) entry which is preliminary data.</text>
</comment>
<feature type="chain" id="PRO_5044481278" evidence="1">
    <location>
        <begin position="23"/>
        <end position="476"/>
    </location>
</feature>
<evidence type="ECO:0000313" key="2">
    <source>
        <dbReference type="EMBL" id="EDT12968.1"/>
    </source>
</evidence>